<keyword evidence="3" id="KW-1185">Reference proteome</keyword>
<reference evidence="3" key="1">
    <citation type="submission" date="2018-09" db="EMBL/GenBank/DDBJ databases">
        <title>Draft Genome Sequence of Mediterraneibacter sp. KCTC 15684.</title>
        <authorList>
            <person name="Kim J.S."/>
            <person name="Han K.I."/>
            <person name="Suh M.K."/>
            <person name="Lee K.C."/>
            <person name="Eom M.K."/>
            <person name="Lee J.H."/>
            <person name="Park S.H."/>
            <person name="Kang S.W."/>
            <person name="Park J.E."/>
            <person name="Oh B.S."/>
            <person name="Yu S.Y."/>
            <person name="Choi S.H."/>
            <person name="Lee D.H."/>
            <person name="Yoon H."/>
            <person name="Kim B."/>
            <person name="Yang S.J."/>
            <person name="Lee J.S."/>
        </authorList>
    </citation>
    <scope>NUCLEOTIDE SEQUENCE [LARGE SCALE GENOMIC DNA]</scope>
    <source>
        <strain evidence="3">KCTC 15684</strain>
    </source>
</reference>
<dbReference type="Gene3D" id="3.40.50.10440">
    <property type="entry name" value="Dihydroxyacetone kinase, domain 1"/>
    <property type="match status" value="1"/>
</dbReference>
<dbReference type="RefSeq" id="WP_119297408.1">
    <property type="nucleotide sequence ID" value="NZ_BHGK01000001.1"/>
</dbReference>
<protein>
    <submittedName>
        <fullName evidence="2">6-phosphogluconate dehydratase</fullName>
    </submittedName>
</protein>
<dbReference type="GO" id="GO:0008289">
    <property type="term" value="F:lipid binding"/>
    <property type="evidence" value="ECO:0007669"/>
    <property type="project" value="UniProtKB-KW"/>
</dbReference>
<dbReference type="AlphaFoldDB" id="A0A391NXE8"/>
<dbReference type="Proteomes" id="UP000265643">
    <property type="component" value="Unassembled WGS sequence"/>
</dbReference>
<dbReference type="Gene3D" id="2.20.28.50">
    <property type="entry name" value="degv family protein"/>
    <property type="match status" value="1"/>
</dbReference>
<proteinExistence type="predicted"/>
<dbReference type="EMBL" id="BHGK01000001">
    <property type="protein sequence ID" value="GCA65994.1"/>
    <property type="molecule type" value="Genomic_DNA"/>
</dbReference>
<sequence length="279" mass="30731">MSYKVIVDSCGELTEQMKESGRFVTAPLQLQVEDHIITDDDTFDQAAFLKLVAESPECPKSSCPSPESYMNSYHCDADHVYAVTLSAELSGSYNSAVLGKNLYEEEYGEKQIHVFNSRSASVGETLIALKIQECEEVGMEFEQVIEQVNAFIDEQHTYFVLESLDALRKNGRLTGIKALVATALNIKPVMGSTPEGTIYQLGQGRGMKKALTKMVDSVVAEVIHPEQKILAISHCNAPERAEAVRKMIQEKIQVKDSFIIDTRGVSSLYASDGGIIVVI</sequence>
<dbReference type="InterPro" id="IPR050270">
    <property type="entry name" value="DegV_domain_contain"/>
</dbReference>
<evidence type="ECO:0000313" key="3">
    <source>
        <dbReference type="Proteomes" id="UP000265643"/>
    </source>
</evidence>
<keyword evidence="1" id="KW-0446">Lipid-binding</keyword>
<dbReference type="Pfam" id="PF02645">
    <property type="entry name" value="DegV"/>
    <property type="match status" value="1"/>
</dbReference>
<dbReference type="InterPro" id="IPR043168">
    <property type="entry name" value="DegV_C"/>
</dbReference>
<dbReference type="PANTHER" id="PTHR33434">
    <property type="entry name" value="DEGV DOMAIN-CONTAINING PROTEIN DR_1986-RELATED"/>
    <property type="match status" value="1"/>
</dbReference>
<organism evidence="2 3">
    <name type="scientific">Mediterraneibacter butyricigenes</name>
    <dbReference type="NCBI Taxonomy" id="2316025"/>
    <lineage>
        <taxon>Bacteria</taxon>
        <taxon>Bacillati</taxon>
        <taxon>Bacillota</taxon>
        <taxon>Clostridia</taxon>
        <taxon>Lachnospirales</taxon>
        <taxon>Lachnospiraceae</taxon>
        <taxon>Mediterraneibacter</taxon>
    </lineage>
</organism>
<evidence type="ECO:0000256" key="1">
    <source>
        <dbReference type="ARBA" id="ARBA00023121"/>
    </source>
</evidence>
<name>A0A391NXE8_9FIRM</name>
<dbReference type="PANTHER" id="PTHR33434:SF2">
    <property type="entry name" value="FATTY ACID-BINDING PROTEIN TM_1468"/>
    <property type="match status" value="1"/>
</dbReference>
<dbReference type="NCBIfam" id="TIGR00762">
    <property type="entry name" value="DegV"/>
    <property type="match status" value="1"/>
</dbReference>
<dbReference type="InterPro" id="IPR003797">
    <property type="entry name" value="DegV"/>
</dbReference>
<accession>A0A391NXE8</accession>
<gene>
    <name evidence="2" type="ORF">KGMB01110_04300</name>
</gene>
<dbReference type="PROSITE" id="PS51482">
    <property type="entry name" value="DEGV"/>
    <property type="match status" value="1"/>
</dbReference>
<evidence type="ECO:0000313" key="2">
    <source>
        <dbReference type="EMBL" id="GCA65994.1"/>
    </source>
</evidence>
<dbReference type="Gene3D" id="3.30.1180.10">
    <property type="match status" value="1"/>
</dbReference>
<comment type="caution">
    <text evidence="2">The sequence shown here is derived from an EMBL/GenBank/DDBJ whole genome shotgun (WGS) entry which is preliminary data.</text>
</comment>
<dbReference type="SUPFAM" id="SSF82549">
    <property type="entry name" value="DAK1/DegV-like"/>
    <property type="match status" value="1"/>
</dbReference>